<dbReference type="InterPro" id="IPR033714">
    <property type="entry name" value="tRNA_bind_bactPheRS"/>
</dbReference>
<accession>W1VMA8</accession>
<dbReference type="AlphaFoldDB" id="W1VMA8"/>
<reference evidence="5 6" key="1">
    <citation type="submission" date="2013-12" db="EMBL/GenBank/DDBJ databases">
        <title>A Varibaculum cambriense genome reconstructed from a premature infant gut community with otherwise low bacterial novelty that shifts toward anaerobic metabolism during the third week of life.</title>
        <authorList>
            <person name="Brown C.T."/>
            <person name="Sharon I."/>
            <person name="Thomas B.C."/>
            <person name="Castelle C.J."/>
            <person name="Morowitz M.J."/>
            <person name="Banfield J.F."/>
        </authorList>
    </citation>
    <scope>NUCLEOTIDE SEQUENCE [LARGE SCALE GENOMIC DNA]</scope>
    <source>
        <strain evidence="6">DORA_12</strain>
    </source>
</reference>
<evidence type="ECO:0000256" key="1">
    <source>
        <dbReference type="ARBA" id="ARBA00022555"/>
    </source>
</evidence>
<keyword evidence="5" id="KW-0436">Ligase</keyword>
<sequence length="173" mass="18200">MPYVPIEWLREHADVPSGTTAAQLAADLVKVGLEEERIVPPSVTGPLVVGKVLTREAKEQSNGKVINYCRVDVGPQHNDAPGTGKEPSELPSRGIVCGAHNFEVGDSVVVSLPGAVLPGDFAIAARKTYGHTSDGMICSARELGIGEDHSGIIVLDQWLAAHGHDGEELPEPG</sequence>
<dbReference type="Pfam" id="PF01588">
    <property type="entry name" value="tRNA_bind"/>
    <property type="match status" value="1"/>
</dbReference>
<dbReference type="GO" id="GO:0016874">
    <property type="term" value="F:ligase activity"/>
    <property type="evidence" value="ECO:0007669"/>
    <property type="project" value="UniProtKB-KW"/>
</dbReference>
<dbReference type="Proteomes" id="UP000018852">
    <property type="component" value="Unassembled WGS sequence"/>
</dbReference>
<comment type="caution">
    <text evidence="5">The sequence shown here is derived from an EMBL/GenBank/DDBJ whole genome shotgun (WGS) entry which is preliminary data.</text>
</comment>
<feature type="domain" description="TRNA-binding" evidence="4">
    <location>
        <begin position="41"/>
        <end position="170"/>
    </location>
</feature>
<dbReference type="CDD" id="cd02796">
    <property type="entry name" value="tRNA_bind_bactPheRS"/>
    <property type="match status" value="1"/>
</dbReference>
<feature type="non-terminal residue" evidence="5">
    <location>
        <position position="173"/>
    </location>
</feature>
<dbReference type="Gene3D" id="2.40.50.140">
    <property type="entry name" value="Nucleic acid-binding proteins"/>
    <property type="match status" value="1"/>
</dbReference>
<organism evidence="5 6">
    <name type="scientific">Actinomyces urogenitalis DORA_12</name>
    <dbReference type="NCBI Taxonomy" id="1403939"/>
    <lineage>
        <taxon>Bacteria</taxon>
        <taxon>Bacillati</taxon>
        <taxon>Actinomycetota</taxon>
        <taxon>Actinomycetes</taxon>
        <taxon>Actinomycetales</taxon>
        <taxon>Actinomycetaceae</taxon>
        <taxon>Actinomyces</taxon>
    </lineage>
</organism>
<dbReference type="InterPro" id="IPR012340">
    <property type="entry name" value="NA-bd_OB-fold"/>
</dbReference>
<keyword evidence="1 3" id="KW-0820">tRNA-binding</keyword>
<gene>
    <name evidence="5" type="ORF">Q605_AUC00119G0002</name>
</gene>
<dbReference type="SUPFAM" id="SSF50249">
    <property type="entry name" value="Nucleic acid-binding proteins"/>
    <property type="match status" value="1"/>
</dbReference>
<evidence type="ECO:0000313" key="5">
    <source>
        <dbReference type="EMBL" id="ETJ07163.1"/>
    </source>
</evidence>
<evidence type="ECO:0000259" key="4">
    <source>
        <dbReference type="PROSITE" id="PS50886"/>
    </source>
</evidence>
<evidence type="ECO:0000256" key="3">
    <source>
        <dbReference type="PROSITE-ProRule" id="PRU00209"/>
    </source>
</evidence>
<evidence type="ECO:0000313" key="6">
    <source>
        <dbReference type="Proteomes" id="UP000018852"/>
    </source>
</evidence>
<evidence type="ECO:0000256" key="2">
    <source>
        <dbReference type="ARBA" id="ARBA00022884"/>
    </source>
</evidence>
<keyword evidence="2 3" id="KW-0694">RNA-binding</keyword>
<dbReference type="PROSITE" id="PS50886">
    <property type="entry name" value="TRBD"/>
    <property type="match status" value="1"/>
</dbReference>
<dbReference type="GO" id="GO:0000049">
    <property type="term" value="F:tRNA binding"/>
    <property type="evidence" value="ECO:0007669"/>
    <property type="project" value="UniProtKB-UniRule"/>
</dbReference>
<dbReference type="InterPro" id="IPR002547">
    <property type="entry name" value="tRNA-bd_dom"/>
</dbReference>
<dbReference type="EMBL" id="AZLV01000119">
    <property type="protein sequence ID" value="ETJ07163.1"/>
    <property type="molecule type" value="Genomic_DNA"/>
</dbReference>
<name>W1VMA8_9ACTO</name>
<protein>
    <submittedName>
        <fullName evidence="5">Phenylalanine-tRNA ligase</fullName>
    </submittedName>
</protein>
<proteinExistence type="predicted"/>